<dbReference type="PANTHER" id="PTHR23088">
    <property type="entry name" value="NITRILASE-RELATED"/>
    <property type="match status" value="1"/>
</dbReference>
<gene>
    <name evidence="3" type="ORF">L5G33_08815</name>
</gene>
<evidence type="ECO:0000313" key="3">
    <source>
        <dbReference type="EMBL" id="MCF8588564.1"/>
    </source>
</evidence>
<dbReference type="EMBL" id="JAKKOR010000006">
    <property type="protein sequence ID" value="MCF8588564.1"/>
    <property type="molecule type" value="Genomic_DNA"/>
</dbReference>
<sequence>MRLAMAQISTGTDPAENLARVLDETRQAAAAGADLIVFPEAAMCRFGVSLHTVAQPLDGPWASAVSDVADETGVAVVAGMFTPSDDGRTRNTLVVARPGLPRLAYDKIHLFDAFGFEESATIAPGDEPLVFDLGDHRVGVATCYDIRFPELFTELARRGADLIVVPASWGSGPGKIAQWELLASARALDATAFVAAVGQALPEDAAARDSAAPTGIGHSRISDPFGSVIADYDSGERVELHDLDLSRTDKARAALATLANRRDIPRLDGTDAK</sequence>
<dbReference type="PROSITE" id="PS50263">
    <property type="entry name" value="CN_HYDROLASE"/>
    <property type="match status" value="1"/>
</dbReference>
<reference evidence="3 4" key="1">
    <citation type="submission" date="2022-01" db="EMBL/GenBank/DDBJ databases">
        <authorList>
            <person name="Huang Y."/>
        </authorList>
    </citation>
    <scope>NUCLEOTIDE SEQUENCE [LARGE SCALE GENOMIC DNA]</scope>
    <source>
        <strain evidence="3 4">HY366</strain>
    </source>
</reference>
<dbReference type="Proteomes" id="UP001200110">
    <property type="component" value="Unassembled WGS sequence"/>
</dbReference>
<feature type="domain" description="CN hydrolase" evidence="2">
    <location>
        <begin position="1"/>
        <end position="245"/>
    </location>
</feature>
<dbReference type="CDD" id="cd07581">
    <property type="entry name" value="nitrilase_3"/>
    <property type="match status" value="1"/>
</dbReference>
<dbReference type="PANTHER" id="PTHR23088:SF27">
    <property type="entry name" value="DEAMINATED GLUTATHIONE AMIDASE"/>
    <property type="match status" value="1"/>
</dbReference>
<dbReference type="Pfam" id="PF00795">
    <property type="entry name" value="CN_hydrolase"/>
    <property type="match status" value="1"/>
</dbReference>
<dbReference type="InterPro" id="IPR036526">
    <property type="entry name" value="C-N_Hydrolase_sf"/>
</dbReference>
<evidence type="ECO:0000256" key="1">
    <source>
        <dbReference type="ARBA" id="ARBA00010613"/>
    </source>
</evidence>
<dbReference type="InterPro" id="IPR001110">
    <property type="entry name" value="UPF0012_CS"/>
</dbReference>
<keyword evidence="4" id="KW-1185">Reference proteome</keyword>
<dbReference type="Gene3D" id="3.60.110.10">
    <property type="entry name" value="Carbon-nitrogen hydrolase"/>
    <property type="match status" value="1"/>
</dbReference>
<dbReference type="PROSITE" id="PS01227">
    <property type="entry name" value="UPF0012"/>
    <property type="match status" value="1"/>
</dbReference>
<proteinExistence type="inferred from homology"/>
<keyword evidence="3" id="KW-0378">Hydrolase</keyword>
<protein>
    <submittedName>
        <fullName evidence="3">Carbon-nitrogen hydrolase family protein</fullName>
    </submittedName>
</protein>
<comment type="caution">
    <text evidence="3">The sequence shown here is derived from an EMBL/GenBank/DDBJ whole genome shotgun (WGS) entry which is preliminary data.</text>
</comment>
<organism evidence="3 4">
    <name type="scientific">Gordonia liuliyuniae</name>
    <dbReference type="NCBI Taxonomy" id="2911517"/>
    <lineage>
        <taxon>Bacteria</taxon>
        <taxon>Bacillati</taxon>
        <taxon>Actinomycetota</taxon>
        <taxon>Actinomycetes</taxon>
        <taxon>Mycobacteriales</taxon>
        <taxon>Gordoniaceae</taxon>
        <taxon>Gordonia</taxon>
    </lineage>
</organism>
<comment type="similarity">
    <text evidence="1">Belongs to the carbon-nitrogen hydrolase superfamily. NIT1/NIT2 family.</text>
</comment>
<accession>A0ABS9ISL9</accession>
<evidence type="ECO:0000259" key="2">
    <source>
        <dbReference type="PROSITE" id="PS50263"/>
    </source>
</evidence>
<dbReference type="RefSeq" id="WP_236997796.1">
    <property type="nucleotide sequence ID" value="NZ_JAKKOR010000006.1"/>
</dbReference>
<name>A0ABS9ISL9_9ACTN</name>
<dbReference type="InterPro" id="IPR003010">
    <property type="entry name" value="C-N_Hydrolase"/>
</dbReference>
<dbReference type="GO" id="GO:0016787">
    <property type="term" value="F:hydrolase activity"/>
    <property type="evidence" value="ECO:0007669"/>
    <property type="project" value="UniProtKB-KW"/>
</dbReference>
<evidence type="ECO:0000313" key="4">
    <source>
        <dbReference type="Proteomes" id="UP001200110"/>
    </source>
</evidence>
<dbReference type="SUPFAM" id="SSF56317">
    <property type="entry name" value="Carbon-nitrogen hydrolase"/>
    <property type="match status" value="1"/>
</dbReference>